<reference evidence="2 3" key="1">
    <citation type="journal article" date="2020" name="Genomics">
        <title>Complete, high-quality genomes from long-read metagenomic sequencing of two wolf lichen thalli reveals enigmatic genome architecture.</title>
        <authorList>
            <person name="McKenzie S.K."/>
            <person name="Walston R.F."/>
            <person name="Allen J.L."/>
        </authorList>
    </citation>
    <scope>NUCLEOTIDE SEQUENCE [LARGE SCALE GENOMIC DNA]</scope>
    <source>
        <strain evidence="2">WasteWater1</strain>
    </source>
</reference>
<dbReference type="AlphaFoldDB" id="A0A8H6C799"/>
<comment type="caution">
    <text evidence="2">The sequence shown here is derived from an EMBL/GenBank/DDBJ whole genome shotgun (WGS) entry which is preliminary data.</text>
</comment>
<dbReference type="EMBL" id="JACCJB010000023">
    <property type="protein sequence ID" value="KAF6218170.1"/>
    <property type="molecule type" value="Genomic_DNA"/>
</dbReference>
<proteinExistence type="predicted"/>
<gene>
    <name evidence="2" type="ORF">HO133_006129</name>
</gene>
<protein>
    <submittedName>
        <fullName evidence="2">Uncharacterized protein</fullName>
    </submittedName>
</protein>
<evidence type="ECO:0000313" key="2">
    <source>
        <dbReference type="EMBL" id="KAF6218170.1"/>
    </source>
</evidence>
<feature type="region of interest" description="Disordered" evidence="1">
    <location>
        <begin position="1"/>
        <end position="42"/>
    </location>
</feature>
<dbReference type="Proteomes" id="UP000593566">
    <property type="component" value="Unassembled WGS sequence"/>
</dbReference>
<feature type="compositionally biased region" description="Basic and acidic residues" evidence="1">
    <location>
        <begin position="19"/>
        <end position="42"/>
    </location>
</feature>
<dbReference type="GeneID" id="59334533"/>
<name>A0A8H6C799_9LECA</name>
<organism evidence="2 3">
    <name type="scientific">Letharia lupina</name>
    <dbReference type="NCBI Taxonomy" id="560253"/>
    <lineage>
        <taxon>Eukaryota</taxon>
        <taxon>Fungi</taxon>
        <taxon>Dikarya</taxon>
        <taxon>Ascomycota</taxon>
        <taxon>Pezizomycotina</taxon>
        <taxon>Lecanoromycetes</taxon>
        <taxon>OSLEUM clade</taxon>
        <taxon>Lecanoromycetidae</taxon>
        <taxon>Lecanorales</taxon>
        <taxon>Lecanorineae</taxon>
        <taxon>Parmeliaceae</taxon>
        <taxon>Letharia</taxon>
    </lineage>
</organism>
<accession>A0A8H6C799</accession>
<keyword evidence="3" id="KW-1185">Reference proteome</keyword>
<evidence type="ECO:0000313" key="3">
    <source>
        <dbReference type="Proteomes" id="UP000593566"/>
    </source>
</evidence>
<evidence type="ECO:0000256" key="1">
    <source>
        <dbReference type="SAM" id="MobiDB-lite"/>
    </source>
</evidence>
<dbReference type="RefSeq" id="XP_037147605.1">
    <property type="nucleotide sequence ID" value="XM_037297031.1"/>
</dbReference>
<sequence>MFDQHLGMASPSKPRLRSAHKEKIVSEGYRDNDERELEKKAEGLPGSIPDNLFLHKESKSTLQDMKARHEQSMMNHKLLDEEYVKWFVEALEEDLDEEEMCMRQATGSISLAKLKAQGYGDEYTIERGHFNQFKKIWLHIESLSSVEYEVQNAELTVKAGGTLLLYSRKQHQNNSRVSMTLANVSLDSLKPGERRGEVMKVVAPFGLEGSTEGSLVERVSSSGVRCLKCLKGGEENGHDRYGTVGTIDGTGGRLSSGGVEVQYLRAKDGSLKKETLMAWKD</sequence>